<dbReference type="PROSITE" id="PS50052">
    <property type="entry name" value="GUANYLATE_KINASE_2"/>
    <property type="match status" value="1"/>
</dbReference>
<dbReference type="GO" id="GO:0004385">
    <property type="term" value="F:GMP kinase activity"/>
    <property type="evidence" value="ECO:0007669"/>
    <property type="project" value="UniProtKB-EC"/>
</dbReference>
<dbReference type="Pfam" id="PF00625">
    <property type="entry name" value="Guanylate_kin"/>
    <property type="match status" value="1"/>
</dbReference>
<evidence type="ECO:0000256" key="2">
    <source>
        <dbReference type="ARBA" id="ARBA00022679"/>
    </source>
</evidence>
<dbReference type="Gene3D" id="3.40.50.300">
    <property type="entry name" value="P-loop containing nucleotide triphosphate hydrolases"/>
    <property type="match status" value="1"/>
</dbReference>
<dbReference type="AlphaFoldDB" id="B9RLF9"/>
<evidence type="ECO:0000259" key="4">
    <source>
        <dbReference type="PROSITE" id="PS50052"/>
    </source>
</evidence>
<evidence type="ECO:0000313" key="6">
    <source>
        <dbReference type="Proteomes" id="UP000008311"/>
    </source>
</evidence>
<keyword evidence="6" id="KW-1185">Reference proteome</keyword>
<dbReference type="EC" id="2.7.4.8" evidence="5"/>
<proteinExistence type="inferred from homology"/>
<dbReference type="PANTHER" id="PTHR23117:SF13">
    <property type="entry name" value="GUANYLATE KINASE"/>
    <property type="match status" value="1"/>
</dbReference>
<keyword evidence="2 5" id="KW-0808">Transferase</keyword>
<dbReference type="SUPFAM" id="SSF52540">
    <property type="entry name" value="P-loop containing nucleoside triphosphate hydrolases"/>
    <property type="match status" value="1"/>
</dbReference>
<dbReference type="InterPro" id="IPR027417">
    <property type="entry name" value="P-loop_NTPase"/>
</dbReference>
<evidence type="ECO:0000313" key="5">
    <source>
        <dbReference type="EMBL" id="EEF47684.1"/>
    </source>
</evidence>
<dbReference type="EMBL" id="EQ973788">
    <property type="protein sequence ID" value="EEF47684.1"/>
    <property type="molecule type" value="Genomic_DNA"/>
</dbReference>
<reference evidence="6" key="1">
    <citation type="journal article" date="2010" name="Nat. Biotechnol.">
        <title>Draft genome sequence of the oilseed species Ricinus communis.</title>
        <authorList>
            <person name="Chan A.P."/>
            <person name="Crabtree J."/>
            <person name="Zhao Q."/>
            <person name="Lorenzi H."/>
            <person name="Orvis J."/>
            <person name="Puiu D."/>
            <person name="Melake-Berhan A."/>
            <person name="Jones K.M."/>
            <person name="Redman J."/>
            <person name="Chen G."/>
            <person name="Cahoon E.B."/>
            <person name="Gedil M."/>
            <person name="Stanke M."/>
            <person name="Haas B.J."/>
            <person name="Wortman J.R."/>
            <person name="Fraser-Liggett C.M."/>
            <person name="Ravel J."/>
            <person name="Rabinowicz P.D."/>
        </authorList>
    </citation>
    <scope>NUCLEOTIDE SEQUENCE [LARGE SCALE GENOMIC DNA]</scope>
    <source>
        <strain evidence="6">cv. Hale</strain>
    </source>
</reference>
<feature type="domain" description="Guanylate kinase-like" evidence="4">
    <location>
        <begin position="1"/>
        <end position="80"/>
    </location>
</feature>
<accession>B9RLF9</accession>
<dbReference type="InterPro" id="IPR008145">
    <property type="entry name" value="GK/Ca_channel_bsu"/>
</dbReference>
<evidence type="ECO:0000256" key="3">
    <source>
        <dbReference type="ARBA" id="ARBA00022777"/>
    </source>
</evidence>
<comment type="similarity">
    <text evidence="1">Belongs to the guanylate kinase family.</text>
</comment>
<organism evidence="5 6">
    <name type="scientific">Ricinus communis</name>
    <name type="common">Castor bean</name>
    <dbReference type="NCBI Taxonomy" id="3988"/>
    <lineage>
        <taxon>Eukaryota</taxon>
        <taxon>Viridiplantae</taxon>
        <taxon>Streptophyta</taxon>
        <taxon>Embryophyta</taxon>
        <taxon>Tracheophyta</taxon>
        <taxon>Spermatophyta</taxon>
        <taxon>Magnoliopsida</taxon>
        <taxon>eudicotyledons</taxon>
        <taxon>Gunneridae</taxon>
        <taxon>Pentapetalae</taxon>
        <taxon>rosids</taxon>
        <taxon>fabids</taxon>
        <taxon>Malpighiales</taxon>
        <taxon>Euphorbiaceae</taxon>
        <taxon>Acalyphoideae</taxon>
        <taxon>Acalypheae</taxon>
        <taxon>Ricinus</taxon>
    </lineage>
</organism>
<gene>
    <name evidence="5" type="ORF">RCOM_1466520</name>
</gene>
<dbReference type="PANTHER" id="PTHR23117">
    <property type="entry name" value="GUANYLATE KINASE-RELATED"/>
    <property type="match status" value="1"/>
</dbReference>
<name>B9RLF9_RICCO</name>
<keyword evidence="3 5" id="KW-0418">Kinase</keyword>
<dbReference type="STRING" id="3988.B9RLF9"/>
<dbReference type="Proteomes" id="UP000008311">
    <property type="component" value="Unassembled WGS sequence"/>
</dbReference>
<dbReference type="InterPro" id="IPR008144">
    <property type="entry name" value="Guanylate_kin-like_dom"/>
</dbReference>
<dbReference type="eggNOG" id="KOG0707">
    <property type="taxonomic scope" value="Eukaryota"/>
</dbReference>
<evidence type="ECO:0000256" key="1">
    <source>
        <dbReference type="ARBA" id="ARBA00005790"/>
    </source>
</evidence>
<dbReference type="InParanoid" id="B9RLF9"/>
<sequence length="80" mass="8758">MEEDGFASAHGKLYATSTEAIEAVANKGKRCIFSIDVPGARLVRSSYLEAVFIFISPPSMEKLEKRLRARGAQTDGHVQC</sequence>
<protein>
    <submittedName>
        <fullName evidence="5">Guanylate kinase, putative</fullName>
        <ecNumber evidence="5">2.7.4.8</ecNumber>
    </submittedName>
</protein>